<feature type="transmembrane region" description="Helical" evidence="2">
    <location>
        <begin position="70"/>
        <end position="90"/>
    </location>
</feature>
<sequence length="298" mass="31102">MTACAMGDAVSSLAFDRMSPVVAGALATVFGSVVFALWAGRSVLGRVVVGRLPIRLGLRKAFQEVRVPKGMPLLILRLAVGNAIVLPATYLSLGRLHSLETVISIAFGGPVMVTVWGLLFPRTGPRRISGLLCPLLAAVAMLALTRPWTGQCDVLGFGAALVAAACGWNLLKVSGRMEEAGKLAHGTAIAGLLSSAMLAPLLILAEAHRTTGHVLGICAASGLLSGFVETVLGVLALRFIAEETFGVLTGLEPVASLFVGWLFLKEQITVLASAGVLLMVAAGSWAVWSEKRLREQIG</sequence>
<feature type="transmembrane region" description="Helical" evidence="2">
    <location>
        <begin position="183"/>
        <end position="205"/>
    </location>
</feature>
<evidence type="ECO:0000256" key="2">
    <source>
        <dbReference type="SAM" id="Phobius"/>
    </source>
</evidence>
<feature type="transmembrane region" description="Helical" evidence="2">
    <location>
        <begin position="270"/>
        <end position="288"/>
    </location>
</feature>
<dbReference type="SUPFAM" id="SSF103481">
    <property type="entry name" value="Multidrug resistance efflux transporter EmrE"/>
    <property type="match status" value="1"/>
</dbReference>
<feature type="transmembrane region" description="Helical" evidence="2">
    <location>
        <begin position="211"/>
        <end position="237"/>
    </location>
</feature>
<evidence type="ECO:0000313" key="4">
    <source>
        <dbReference type="EMBL" id="TQL88210.1"/>
    </source>
</evidence>
<dbReference type="Proteomes" id="UP000316096">
    <property type="component" value="Unassembled WGS sequence"/>
</dbReference>
<dbReference type="Pfam" id="PF00892">
    <property type="entry name" value="EamA"/>
    <property type="match status" value="1"/>
</dbReference>
<protein>
    <submittedName>
        <fullName evidence="4">EamA-like transporter family protein</fullName>
    </submittedName>
</protein>
<keyword evidence="2" id="KW-0472">Membrane</keyword>
<keyword evidence="2" id="KW-1133">Transmembrane helix</keyword>
<feature type="transmembrane region" description="Helical" evidence="2">
    <location>
        <begin position="154"/>
        <end position="171"/>
    </location>
</feature>
<dbReference type="InterPro" id="IPR037185">
    <property type="entry name" value="EmrE-like"/>
</dbReference>
<reference evidence="4 5" key="1">
    <citation type="submission" date="2019-06" db="EMBL/GenBank/DDBJ databases">
        <title>Sequencing the genomes of 1000 actinobacteria strains.</title>
        <authorList>
            <person name="Klenk H.-P."/>
        </authorList>
    </citation>
    <scope>NUCLEOTIDE SEQUENCE [LARGE SCALE GENOMIC DNA]</scope>
    <source>
        <strain evidence="4 5">DSM 102200</strain>
    </source>
</reference>
<comment type="similarity">
    <text evidence="1">Belongs to the EamA transporter family.</text>
</comment>
<evidence type="ECO:0000256" key="1">
    <source>
        <dbReference type="ARBA" id="ARBA00007362"/>
    </source>
</evidence>
<dbReference type="GO" id="GO:0016020">
    <property type="term" value="C:membrane"/>
    <property type="evidence" value="ECO:0007669"/>
    <property type="project" value="InterPro"/>
</dbReference>
<feature type="domain" description="EamA" evidence="3">
    <location>
        <begin position="186"/>
        <end position="282"/>
    </location>
</feature>
<feature type="transmembrane region" description="Helical" evidence="2">
    <location>
        <begin position="21"/>
        <end position="49"/>
    </location>
</feature>
<feature type="transmembrane region" description="Helical" evidence="2">
    <location>
        <begin position="102"/>
        <end position="121"/>
    </location>
</feature>
<feature type="transmembrane region" description="Helical" evidence="2">
    <location>
        <begin position="128"/>
        <end position="148"/>
    </location>
</feature>
<accession>A0A543BTR1</accession>
<evidence type="ECO:0000259" key="3">
    <source>
        <dbReference type="Pfam" id="PF00892"/>
    </source>
</evidence>
<name>A0A543BTR1_9ACTN</name>
<proteinExistence type="inferred from homology"/>
<feature type="transmembrane region" description="Helical" evidence="2">
    <location>
        <begin position="244"/>
        <end position="264"/>
    </location>
</feature>
<gene>
    <name evidence="4" type="ORF">FB559_8829</name>
</gene>
<keyword evidence="2" id="KW-0812">Transmembrane</keyword>
<dbReference type="AlphaFoldDB" id="A0A543BTR1"/>
<keyword evidence="5" id="KW-1185">Reference proteome</keyword>
<dbReference type="InterPro" id="IPR000620">
    <property type="entry name" value="EamA_dom"/>
</dbReference>
<evidence type="ECO:0000313" key="5">
    <source>
        <dbReference type="Proteomes" id="UP000316096"/>
    </source>
</evidence>
<comment type="caution">
    <text evidence="4">The sequence shown here is derived from an EMBL/GenBank/DDBJ whole genome shotgun (WGS) entry which is preliminary data.</text>
</comment>
<organism evidence="4 5">
    <name type="scientific">Actinoallomurus bryophytorum</name>
    <dbReference type="NCBI Taxonomy" id="1490222"/>
    <lineage>
        <taxon>Bacteria</taxon>
        <taxon>Bacillati</taxon>
        <taxon>Actinomycetota</taxon>
        <taxon>Actinomycetes</taxon>
        <taxon>Streptosporangiales</taxon>
        <taxon>Thermomonosporaceae</taxon>
        <taxon>Actinoallomurus</taxon>
    </lineage>
</organism>
<dbReference type="EMBL" id="VFOZ01000003">
    <property type="protein sequence ID" value="TQL88210.1"/>
    <property type="molecule type" value="Genomic_DNA"/>
</dbReference>